<proteinExistence type="predicted"/>
<accession>A0A3E2VG47</accession>
<evidence type="ECO:0000313" key="2">
    <source>
        <dbReference type="Proteomes" id="UP000260025"/>
    </source>
</evidence>
<gene>
    <name evidence="1" type="ORF">DXA38_21010</name>
</gene>
<name>A0A3E2VG47_CLOIN</name>
<comment type="caution">
    <text evidence="1">The sequence shown here is derived from an EMBL/GenBank/DDBJ whole genome shotgun (WGS) entry which is preliminary data.</text>
</comment>
<reference evidence="1 2" key="1">
    <citation type="submission" date="2018-08" db="EMBL/GenBank/DDBJ databases">
        <title>A genome reference for cultivated species of the human gut microbiota.</title>
        <authorList>
            <person name="Zou Y."/>
            <person name="Xue W."/>
            <person name="Luo G."/>
        </authorList>
    </citation>
    <scope>NUCLEOTIDE SEQUENCE [LARGE SCALE GENOMIC DNA]</scope>
    <source>
        <strain evidence="1 2">OF01-2LB</strain>
    </source>
</reference>
<dbReference type="Proteomes" id="UP000260025">
    <property type="component" value="Unassembled WGS sequence"/>
</dbReference>
<dbReference type="EMBL" id="QVEV01000057">
    <property type="protein sequence ID" value="RGC09503.1"/>
    <property type="molecule type" value="Genomic_DNA"/>
</dbReference>
<dbReference type="AlphaFoldDB" id="A0A3E2VG47"/>
<sequence length="63" mass="7698">MFIYNYTNRRDDMIKKFTEIGKLTYRSISQDYLNKNSDQTSRYRYNRNSALYLSMLEDMCADM</sequence>
<organism evidence="1 2">
    <name type="scientific">Clostridium innocuum</name>
    <dbReference type="NCBI Taxonomy" id="1522"/>
    <lineage>
        <taxon>Bacteria</taxon>
        <taxon>Bacillati</taxon>
        <taxon>Bacillota</taxon>
        <taxon>Clostridia</taxon>
        <taxon>Eubacteriales</taxon>
        <taxon>Clostridiaceae</taxon>
        <taxon>Clostridium</taxon>
    </lineage>
</organism>
<evidence type="ECO:0000313" key="1">
    <source>
        <dbReference type="EMBL" id="RGC09503.1"/>
    </source>
</evidence>
<protein>
    <submittedName>
        <fullName evidence="1">Uncharacterized protein</fullName>
    </submittedName>
</protein>